<comment type="caution">
    <text evidence="1">The sequence shown here is derived from an EMBL/GenBank/DDBJ whole genome shotgun (WGS) entry which is preliminary data.</text>
</comment>
<gene>
    <name evidence="1" type="ORF">GCM10023216_02670</name>
</gene>
<dbReference type="RefSeq" id="WP_172151633.1">
    <property type="nucleotide sequence ID" value="NZ_BAABID010000003.1"/>
</dbReference>
<proteinExistence type="predicted"/>
<evidence type="ECO:0000313" key="1">
    <source>
        <dbReference type="EMBL" id="GAA4717950.1"/>
    </source>
</evidence>
<dbReference type="EMBL" id="BAABID010000003">
    <property type="protein sequence ID" value="GAA4717950.1"/>
    <property type="molecule type" value="Genomic_DNA"/>
</dbReference>
<keyword evidence="2" id="KW-1185">Reference proteome</keyword>
<sequence length="61" mass="6386">MAYTSIRKAAEGAKIEIILSPSEVDSLFSEGAVQVDGERLTTGHGPADLISLKLEVGNQTA</sequence>
<dbReference type="Proteomes" id="UP001500956">
    <property type="component" value="Unassembled WGS sequence"/>
</dbReference>
<accession>A0ABP8XY91</accession>
<organism evidence="1 2">
    <name type="scientific">Isoptericola chiayiensis</name>
    <dbReference type="NCBI Taxonomy" id="579446"/>
    <lineage>
        <taxon>Bacteria</taxon>
        <taxon>Bacillati</taxon>
        <taxon>Actinomycetota</taxon>
        <taxon>Actinomycetes</taxon>
        <taxon>Micrococcales</taxon>
        <taxon>Promicromonosporaceae</taxon>
        <taxon>Isoptericola</taxon>
    </lineage>
</organism>
<reference evidence="2" key="1">
    <citation type="journal article" date="2019" name="Int. J. Syst. Evol. Microbiol.">
        <title>The Global Catalogue of Microorganisms (GCM) 10K type strain sequencing project: providing services to taxonomists for standard genome sequencing and annotation.</title>
        <authorList>
            <consortium name="The Broad Institute Genomics Platform"/>
            <consortium name="The Broad Institute Genome Sequencing Center for Infectious Disease"/>
            <person name="Wu L."/>
            <person name="Ma J."/>
        </authorList>
    </citation>
    <scope>NUCLEOTIDE SEQUENCE [LARGE SCALE GENOMIC DNA]</scope>
    <source>
        <strain evidence="2">JCM 18063</strain>
    </source>
</reference>
<evidence type="ECO:0000313" key="2">
    <source>
        <dbReference type="Proteomes" id="UP001500956"/>
    </source>
</evidence>
<protein>
    <submittedName>
        <fullName evidence="1">Uncharacterized protein</fullName>
    </submittedName>
</protein>
<name>A0ABP8XY91_9MICO</name>